<keyword evidence="4" id="KW-1199">Hemostasis impairing toxin</keyword>
<dbReference type="SMART" id="SM00020">
    <property type="entry name" value="Tryp_SPc"/>
    <property type="match status" value="1"/>
</dbReference>
<comment type="subcellular location">
    <subcellularLocation>
        <location evidence="1">Secreted</location>
        <location evidence="1">Extracellular space</location>
    </subcellularLocation>
</comment>
<feature type="compositionally biased region" description="Polar residues" evidence="7">
    <location>
        <begin position="106"/>
        <end position="122"/>
    </location>
</feature>
<reference evidence="10" key="2">
    <citation type="submission" date="2020-12" db="EMBL/GenBank/DDBJ databases">
        <authorList>
            <person name="Kanost M."/>
        </authorList>
    </citation>
    <scope>NUCLEOTIDE SEQUENCE</scope>
</reference>
<evidence type="ECO:0000256" key="6">
    <source>
        <dbReference type="ARBA" id="ARBA00084094"/>
    </source>
</evidence>
<dbReference type="Pfam" id="PF00089">
    <property type="entry name" value="Trypsin"/>
    <property type="match status" value="1"/>
</dbReference>
<feature type="signal peptide" evidence="8">
    <location>
        <begin position="1"/>
        <end position="17"/>
    </location>
</feature>
<dbReference type="AlphaFoldDB" id="A0A921Z4Y3"/>
<feature type="compositionally biased region" description="Polar residues" evidence="7">
    <location>
        <begin position="158"/>
        <end position="168"/>
    </location>
</feature>
<keyword evidence="8" id="KW-0732">Signal</keyword>
<evidence type="ECO:0000256" key="7">
    <source>
        <dbReference type="SAM" id="MobiDB-lite"/>
    </source>
</evidence>
<dbReference type="GO" id="GO:0006508">
    <property type="term" value="P:proteolysis"/>
    <property type="evidence" value="ECO:0007669"/>
    <property type="project" value="InterPro"/>
</dbReference>
<dbReference type="InterPro" id="IPR018114">
    <property type="entry name" value="TRYPSIN_HIS"/>
</dbReference>
<dbReference type="Proteomes" id="UP000791440">
    <property type="component" value="Unassembled WGS sequence"/>
</dbReference>
<sequence length="404" mass="45667">MWFCVTCVLCVTVAARAYPQNVDTANITQPREKRYGYYYHPPEHIFSTLTPSPYYSNQYPRPNNERPFPPYANLNLPPPPDGDLNPFTPIPLPNSKELPPPGDRSSFPSYSNLNSTLPQCDGTNPNILPTLTNNNEYPQPGDRIFLPPLDDSNLTLPNNGVLNDTSPPFDSDRTSLPREPSQLISSEDEEDPCNPHFSEKPDFLAGGRRISEAKCTEYVWNLERMQEIELKRVSCELKRNWRPAGYFGLAPPAVGGRAALPGEFPHMGAVGWLGLKGEWLFKCGSSLISPKFVLTAAHCSKASSLSTDLADPFPKIVRLSHVEIYFVRHYEFPRNYDVKIERIIVHPNYRPPKKYYDIALMELDHEVGFWQMVHPACLWTSPDVRQLSTIATLTGWGVLKEGTY</sequence>
<keyword evidence="2" id="KW-0800">Toxin</keyword>
<evidence type="ECO:0000313" key="11">
    <source>
        <dbReference type="Proteomes" id="UP000791440"/>
    </source>
</evidence>
<proteinExistence type="predicted"/>
<evidence type="ECO:0000259" key="9">
    <source>
        <dbReference type="PROSITE" id="PS50240"/>
    </source>
</evidence>
<evidence type="ECO:0000256" key="3">
    <source>
        <dbReference type="ARBA" id="ARBA00023157"/>
    </source>
</evidence>
<feature type="compositionally biased region" description="Pro residues" evidence="7">
    <location>
        <begin position="88"/>
        <end position="102"/>
    </location>
</feature>
<dbReference type="PROSITE" id="PS50240">
    <property type="entry name" value="TRYPSIN_DOM"/>
    <property type="match status" value="1"/>
</dbReference>
<name>A0A921Z4Y3_MANSE</name>
<dbReference type="FunFam" id="2.40.10.10:FF:000068">
    <property type="entry name" value="transmembrane protease serine 2"/>
    <property type="match status" value="1"/>
</dbReference>
<feature type="compositionally biased region" description="Polar residues" evidence="7">
    <location>
        <begin position="50"/>
        <end position="61"/>
    </location>
</feature>
<dbReference type="PANTHER" id="PTHR24260">
    <property type="match status" value="1"/>
</dbReference>
<protein>
    <recommendedName>
        <fullName evidence="9">Peptidase S1 domain-containing protein</fullName>
    </recommendedName>
</protein>
<keyword evidence="11" id="KW-1185">Reference proteome</keyword>
<evidence type="ECO:0000256" key="4">
    <source>
        <dbReference type="ARBA" id="ARBA00023240"/>
    </source>
</evidence>
<feature type="region of interest" description="Disordered" evidence="7">
    <location>
        <begin position="50"/>
        <end position="128"/>
    </location>
</feature>
<keyword evidence="6" id="KW-1205">Fibrinolytic toxin</keyword>
<evidence type="ECO:0000313" key="10">
    <source>
        <dbReference type="EMBL" id="KAG6451050.1"/>
    </source>
</evidence>
<feature type="region of interest" description="Disordered" evidence="7">
    <location>
        <begin position="158"/>
        <end position="195"/>
    </location>
</feature>
<evidence type="ECO:0000256" key="5">
    <source>
        <dbReference type="ARBA" id="ARBA00055534"/>
    </source>
</evidence>
<dbReference type="GO" id="GO:0090729">
    <property type="term" value="F:toxin activity"/>
    <property type="evidence" value="ECO:0007669"/>
    <property type="project" value="UniProtKB-KW"/>
</dbReference>
<dbReference type="PANTHER" id="PTHR24260:SF147">
    <property type="entry name" value="EG:BACR7A4.3 PROTEIN-RELATED"/>
    <property type="match status" value="1"/>
</dbReference>
<evidence type="ECO:0000256" key="8">
    <source>
        <dbReference type="SAM" id="SignalP"/>
    </source>
</evidence>
<dbReference type="GO" id="GO:0005576">
    <property type="term" value="C:extracellular region"/>
    <property type="evidence" value="ECO:0007669"/>
    <property type="project" value="UniProtKB-SubCell"/>
</dbReference>
<dbReference type="PROSITE" id="PS00134">
    <property type="entry name" value="TRYPSIN_HIS"/>
    <property type="match status" value="1"/>
</dbReference>
<organism evidence="10 11">
    <name type="scientific">Manduca sexta</name>
    <name type="common">Tobacco hawkmoth</name>
    <name type="synonym">Tobacco hornworm</name>
    <dbReference type="NCBI Taxonomy" id="7130"/>
    <lineage>
        <taxon>Eukaryota</taxon>
        <taxon>Metazoa</taxon>
        <taxon>Ecdysozoa</taxon>
        <taxon>Arthropoda</taxon>
        <taxon>Hexapoda</taxon>
        <taxon>Insecta</taxon>
        <taxon>Pterygota</taxon>
        <taxon>Neoptera</taxon>
        <taxon>Endopterygota</taxon>
        <taxon>Lepidoptera</taxon>
        <taxon>Glossata</taxon>
        <taxon>Ditrysia</taxon>
        <taxon>Bombycoidea</taxon>
        <taxon>Sphingidae</taxon>
        <taxon>Sphinginae</taxon>
        <taxon>Sphingini</taxon>
        <taxon>Manduca</taxon>
    </lineage>
</organism>
<dbReference type="GO" id="GO:0004252">
    <property type="term" value="F:serine-type endopeptidase activity"/>
    <property type="evidence" value="ECO:0007669"/>
    <property type="project" value="InterPro"/>
</dbReference>
<comment type="function">
    <text evidence="5">Fibrinolytic activity; shows preferential cleavage of Arg-Gly bonds in all three fibrinogen chains. Contact with the caterpillars causes severe bleeding, due the anticoagulant effect of the protein.</text>
</comment>
<dbReference type="InterPro" id="IPR051333">
    <property type="entry name" value="CLIP_Serine_Protease"/>
</dbReference>
<feature type="chain" id="PRO_5036720594" description="Peptidase S1 domain-containing protein" evidence="8">
    <location>
        <begin position="18"/>
        <end position="404"/>
    </location>
</feature>
<evidence type="ECO:0000256" key="1">
    <source>
        <dbReference type="ARBA" id="ARBA00004239"/>
    </source>
</evidence>
<keyword evidence="3" id="KW-1015">Disulfide bond</keyword>
<evidence type="ECO:0000256" key="2">
    <source>
        <dbReference type="ARBA" id="ARBA00022656"/>
    </source>
</evidence>
<accession>A0A921Z4Y3</accession>
<gene>
    <name evidence="10" type="ORF">O3G_MSEX006917</name>
</gene>
<dbReference type="InterPro" id="IPR001254">
    <property type="entry name" value="Trypsin_dom"/>
</dbReference>
<feature type="domain" description="Peptidase S1" evidence="9">
    <location>
        <begin position="253"/>
        <end position="404"/>
    </location>
</feature>
<comment type="caution">
    <text evidence="10">The sequence shown here is derived from an EMBL/GenBank/DDBJ whole genome shotgun (WGS) entry which is preliminary data.</text>
</comment>
<reference evidence="10" key="1">
    <citation type="journal article" date="2016" name="Insect Biochem. Mol. Biol.">
        <title>Multifaceted biological insights from a draft genome sequence of the tobacco hornworm moth, Manduca sexta.</title>
        <authorList>
            <person name="Kanost M.R."/>
            <person name="Arrese E.L."/>
            <person name="Cao X."/>
            <person name="Chen Y.R."/>
            <person name="Chellapilla S."/>
            <person name="Goldsmith M.R."/>
            <person name="Grosse-Wilde E."/>
            <person name="Heckel D.G."/>
            <person name="Herndon N."/>
            <person name="Jiang H."/>
            <person name="Papanicolaou A."/>
            <person name="Qu J."/>
            <person name="Soulages J.L."/>
            <person name="Vogel H."/>
            <person name="Walters J."/>
            <person name="Waterhouse R.M."/>
            <person name="Ahn S.J."/>
            <person name="Almeida F.C."/>
            <person name="An C."/>
            <person name="Aqrawi P."/>
            <person name="Bretschneider A."/>
            <person name="Bryant W.B."/>
            <person name="Bucks S."/>
            <person name="Chao H."/>
            <person name="Chevignon G."/>
            <person name="Christen J.M."/>
            <person name="Clarke D.F."/>
            <person name="Dittmer N.T."/>
            <person name="Ferguson L.C.F."/>
            <person name="Garavelou S."/>
            <person name="Gordon K.H.J."/>
            <person name="Gunaratna R.T."/>
            <person name="Han Y."/>
            <person name="Hauser F."/>
            <person name="He Y."/>
            <person name="Heidel-Fischer H."/>
            <person name="Hirsh A."/>
            <person name="Hu Y."/>
            <person name="Jiang H."/>
            <person name="Kalra D."/>
            <person name="Klinner C."/>
            <person name="Konig C."/>
            <person name="Kovar C."/>
            <person name="Kroll A.R."/>
            <person name="Kuwar S.S."/>
            <person name="Lee S.L."/>
            <person name="Lehman R."/>
            <person name="Li K."/>
            <person name="Li Z."/>
            <person name="Liang H."/>
            <person name="Lovelace S."/>
            <person name="Lu Z."/>
            <person name="Mansfield J.H."/>
            <person name="McCulloch K.J."/>
            <person name="Mathew T."/>
            <person name="Morton B."/>
            <person name="Muzny D.M."/>
            <person name="Neunemann D."/>
            <person name="Ongeri F."/>
            <person name="Pauchet Y."/>
            <person name="Pu L.L."/>
            <person name="Pyrousis I."/>
            <person name="Rao X.J."/>
            <person name="Redding A."/>
            <person name="Roesel C."/>
            <person name="Sanchez-Gracia A."/>
            <person name="Schaack S."/>
            <person name="Shukla A."/>
            <person name="Tetreau G."/>
            <person name="Wang Y."/>
            <person name="Xiong G.H."/>
            <person name="Traut W."/>
            <person name="Walsh T.K."/>
            <person name="Worley K.C."/>
            <person name="Wu D."/>
            <person name="Wu W."/>
            <person name="Wu Y.Q."/>
            <person name="Zhang X."/>
            <person name="Zou Z."/>
            <person name="Zucker H."/>
            <person name="Briscoe A.D."/>
            <person name="Burmester T."/>
            <person name="Clem R.J."/>
            <person name="Feyereisen R."/>
            <person name="Grimmelikhuijzen C.J.P."/>
            <person name="Hamodrakas S.J."/>
            <person name="Hansson B.S."/>
            <person name="Huguet E."/>
            <person name="Jermiin L.S."/>
            <person name="Lan Q."/>
            <person name="Lehman H.K."/>
            <person name="Lorenzen M."/>
            <person name="Merzendorfer H."/>
            <person name="Michalopoulos I."/>
            <person name="Morton D.B."/>
            <person name="Muthukrishnan S."/>
            <person name="Oakeshott J.G."/>
            <person name="Palmer W."/>
            <person name="Park Y."/>
            <person name="Passarelli A.L."/>
            <person name="Rozas J."/>
            <person name="Schwartz L.M."/>
            <person name="Smith W."/>
            <person name="Southgate A."/>
            <person name="Vilcinskas A."/>
            <person name="Vogt R."/>
            <person name="Wang P."/>
            <person name="Werren J."/>
            <person name="Yu X.Q."/>
            <person name="Zhou J.J."/>
            <person name="Brown S.J."/>
            <person name="Scherer S.E."/>
            <person name="Richards S."/>
            <person name="Blissard G.W."/>
        </authorList>
    </citation>
    <scope>NUCLEOTIDE SEQUENCE</scope>
</reference>
<dbReference type="EMBL" id="JH668399">
    <property type="protein sequence ID" value="KAG6451050.1"/>
    <property type="molecule type" value="Genomic_DNA"/>
</dbReference>